<evidence type="ECO:0000313" key="2">
    <source>
        <dbReference type="Proteomes" id="UP000290870"/>
    </source>
</evidence>
<dbReference type="AlphaFoldDB" id="A0A4Q0ZAU8"/>
<dbReference type="Proteomes" id="UP000290870">
    <property type="component" value="Unassembled WGS sequence"/>
</dbReference>
<dbReference type="RefSeq" id="WP_128987195.1">
    <property type="nucleotide sequence ID" value="NZ_PDJZ01000013.1"/>
</dbReference>
<accession>A0A4Q0ZAU8</accession>
<organism evidence="1 2">
    <name type="scientific">Arcobacter cloacae</name>
    <dbReference type="NCBI Taxonomy" id="1054034"/>
    <lineage>
        <taxon>Bacteria</taxon>
        <taxon>Pseudomonadati</taxon>
        <taxon>Campylobacterota</taxon>
        <taxon>Epsilonproteobacteria</taxon>
        <taxon>Campylobacterales</taxon>
        <taxon>Arcobacteraceae</taxon>
        <taxon>Arcobacter</taxon>
    </lineage>
</organism>
<reference evidence="1 2" key="1">
    <citation type="submission" date="2017-10" db="EMBL/GenBank/DDBJ databases">
        <title>Genomics of the genus Arcobacter.</title>
        <authorList>
            <person name="Perez-Cataluna A."/>
            <person name="Figueras M.J."/>
        </authorList>
    </citation>
    <scope>NUCLEOTIDE SEQUENCE [LARGE SCALE GENOMIC DNA]</scope>
    <source>
        <strain evidence="1 2">F26</strain>
    </source>
</reference>
<dbReference type="OrthoDB" id="5334582at2"/>
<comment type="caution">
    <text evidence="1">The sequence shown here is derived from an EMBL/GenBank/DDBJ whole genome shotgun (WGS) entry which is preliminary data.</text>
</comment>
<evidence type="ECO:0000313" key="1">
    <source>
        <dbReference type="EMBL" id="RXJ83289.1"/>
    </source>
</evidence>
<name>A0A4Q0ZAU8_9BACT</name>
<gene>
    <name evidence="1" type="ORF">CRU90_10275</name>
</gene>
<sequence>MSSVDDNIVISLDEIQKELLLTNLDEDGKLSCLKAFKVARLIGKKPKEMSAITKSMGIKITNCELGVFGKLRFQDPNIQVYNRLKQNYMGHKTLECKVLWDEAKRSTLKTVGSTVKNSDIEVSHCQLGCFRTKNGKKA</sequence>
<dbReference type="EMBL" id="PDJZ01000013">
    <property type="protein sequence ID" value="RXJ83289.1"/>
    <property type="molecule type" value="Genomic_DNA"/>
</dbReference>
<proteinExistence type="predicted"/>
<protein>
    <submittedName>
        <fullName evidence="1">ModE family transcriptional regulator</fullName>
    </submittedName>
</protein>